<dbReference type="EMBL" id="CP031188">
    <property type="protein sequence ID" value="AXG73942.1"/>
    <property type="molecule type" value="Genomic_DNA"/>
</dbReference>
<sequence length="298" mass="35914">MEIDVDFESDLRIELKKLYNRVGLRMSNKNGIDKILLDYLNVFSKIIPEVSRYVQMNPDFVKDIFFHPKRKEIEFIYNVARNGGNLNSFQSKRLLQTNFHDHLRNEWNIFHFHLSIERDNKNPLFVKQVNSLLFTYIDDNNIIFLGAENHKERTFYDEKWLRILHNHFPHIIKQFRIPETEDTKVLTPFNSNQLWYERCAIALTRIDGDIYRNPGLGQVTSGHNVLIVKQTNEILRWIYHIEKQLKKYCIEICNELGLNLGFAKFRLRCYRRFELIEETNNHRILEYPKVFNLEKYSI</sequence>
<organism evidence="1 2">
    <name type="scientific">Flavobacterium arcticum</name>
    <dbReference type="NCBI Taxonomy" id="1784713"/>
    <lineage>
        <taxon>Bacteria</taxon>
        <taxon>Pseudomonadati</taxon>
        <taxon>Bacteroidota</taxon>
        <taxon>Flavobacteriia</taxon>
        <taxon>Flavobacteriales</taxon>
        <taxon>Flavobacteriaceae</taxon>
        <taxon>Flavobacterium</taxon>
    </lineage>
</organism>
<proteinExistence type="predicted"/>
<keyword evidence="2" id="KW-1185">Reference proteome</keyword>
<dbReference type="AlphaFoldDB" id="A0A345HBI2"/>
<dbReference type="OrthoDB" id="1322506at2"/>
<accession>A0A345HBI2</accession>
<gene>
    <name evidence="1" type="ORF">DVK85_06665</name>
</gene>
<dbReference type="RefSeq" id="WP_114677701.1">
    <property type="nucleotide sequence ID" value="NZ_CP031188.1"/>
</dbReference>
<dbReference type="KEGG" id="fat:DVK85_06665"/>
<evidence type="ECO:0000313" key="2">
    <source>
        <dbReference type="Proteomes" id="UP000253951"/>
    </source>
</evidence>
<protein>
    <submittedName>
        <fullName evidence="1">Uncharacterized protein</fullName>
    </submittedName>
</protein>
<evidence type="ECO:0000313" key="1">
    <source>
        <dbReference type="EMBL" id="AXG73942.1"/>
    </source>
</evidence>
<reference evidence="1 2" key="1">
    <citation type="submission" date="2018-07" db="EMBL/GenBank/DDBJ databases">
        <title>Complete genome sequence of Flavobacterium arcticum type strain SM1502T.</title>
        <authorList>
            <person name="Li Y."/>
            <person name="Li D.-D."/>
        </authorList>
    </citation>
    <scope>NUCLEOTIDE SEQUENCE [LARGE SCALE GENOMIC DNA]</scope>
    <source>
        <strain evidence="1 2">SM1502</strain>
    </source>
</reference>
<name>A0A345HBI2_9FLAO</name>
<dbReference type="Proteomes" id="UP000253951">
    <property type="component" value="Chromosome"/>
</dbReference>